<evidence type="ECO:0000313" key="6">
    <source>
        <dbReference type="Proteomes" id="UP001142055"/>
    </source>
</evidence>
<comment type="similarity">
    <text evidence="1 3">Belongs to the gamma-glutamylcyclotransferase family.</text>
</comment>
<dbReference type="PANTHER" id="PTHR12510">
    <property type="entry name" value="TROPONIN C-AKIN-1 PROTEIN"/>
    <property type="match status" value="1"/>
</dbReference>
<protein>
    <recommendedName>
        <fullName evidence="3">Gamma-glutamylcyclotransferase family protein</fullName>
    </recommendedName>
</protein>
<dbReference type="Pfam" id="PF06094">
    <property type="entry name" value="GGACT"/>
    <property type="match status" value="1"/>
</dbReference>
<dbReference type="InterPro" id="IPR036568">
    <property type="entry name" value="GGCT-like_sf"/>
</dbReference>
<dbReference type="CDD" id="cd06661">
    <property type="entry name" value="GGCT_like"/>
    <property type="match status" value="1"/>
</dbReference>
<evidence type="ECO:0000256" key="3">
    <source>
        <dbReference type="RuleBase" id="RU367036"/>
    </source>
</evidence>
<gene>
    <name evidence="5" type="ORF">RDWZM_006552</name>
</gene>
<dbReference type="EMBL" id="JAPWDV010000002">
    <property type="protein sequence ID" value="KAJ6220740.1"/>
    <property type="molecule type" value="Genomic_DNA"/>
</dbReference>
<proteinExistence type="inferred from homology"/>
<organism evidence="5 6">
    <name type="scientific">Blomia tropicalis</name>
    <name type="common">Mite</name>
    <dbReference type="NCBI Taxonomy" id="40697"/>
    <lineage>
        <taxon>Eukaryota</taxon>
        <taxon>Metazoa</taxon>
        <taxon>Ecdysozoa</taxon>
        <taxon>Arthropoda</taxon>
        <taxon>Chelicerata</taxon>
        <taxon>Arachnida</taxon>
        <taxon>Acari</taxon>
        <taxon>Acariformes</taxon>
        <taxon>Sarcoptiformes</taxon>
        <taxon>Astigmata</taxon>
        <taxon>Glycyphagoidea</taxon>
        <taxon>Echimyopodidae</taxon>
        <taxon>Blomia</taxon>
    </lineage>
</organism>
<dbReference type="InterPro" id="IPR039126">
    <property type="entry name" value="GGACT"/>
</dbReference>
<keyword evidence="6" id="KW-1185">Reference proteome</keyword>
<dbReference type="GO" id="GO:0005829">
    <property type="term" value="C:cytosol"/>
    <property type="evidence" value="ECO:0007669"/>
    <property type="project" value="TreeGrafter"/>
</dbReference>
<dbReference type="InterPro" id="IPR009288">
    <property type="entry name" value="AIG2-like_dom"/>
</dbReference>
<feature type="domain" description="Gamma-glutamylcyclotransferase AIG2-like" evidence="4">
    <location>
        <begin position="10"/>
        <end position="122"/>
    </location>
</feature>
<dbReference type="InterPro" id="IPR013024">
    <property type="entry name" value="GGCT-like"/>
</dbReference>
<evidence type="ECO:0000256" key="2">
    <source>
        <dbReference type="PIRSR" id="PIRSR639126-1"/>
    </source>
</evidence>
<reference evidence="5" key="1">
    <citation type="submission" date="2022-12" db="EMBL/GenBank/DDBJ databases">
        <title>Genome assemblies of Blomia tropicalis.</title>
        <authorList>
            <person name="Cui Y."/>
        </authorList>
    </citation>
    <scope>NUCLEOTIDE SEQUENCE</scope>
    <source>
        <tissue evidence="5">Adult mites</tissue>
    </source>
</reference>
<dbReference type="OMA" id="FENIPTM"/>
<evidence type="ECO:0000313" key="5">
    <source>
        <dbReference type="EMBL" id="KAJ6220740.1"/>
    </source>
</evidence>
<dbReference type="Proteomes" id="UP001142055">
    <property type="component" value="Chromosome 2"/>
</dbReference>
<accession>A0A9Q0M7X9</accession>
<name>A0A9Q0M7X9_BLOTA</name>
<sequence length="165" mass="19174">MNPKDIKNLIFVYGTLKRSQPNYNVMTDQTNGEAKFVCTARTVESYPLVIASRYNIPFLLGKPGAGYQITGEIYSVDEKMMKFLDDFEGHPGFYTRLQRQVITEDGKTLMSWLYILEKFHSEMLNFPMIENYDSYGDHGRPYVERLARQGYDPNNGNIEKNEIFI</sequence>
<comment type="caution">
    <text evidence="5">The sequence shown here is derived from an EMBL/GenBank/DDBJ whole genome shotgun (WGS) entry which is preliminary data.</text>
</comment>
<evidence type="ECO:0000256" key="1">
    <source>
        <dbReference type="ARBA" id="ARBA00008861"/>
    </source>
</evidence>
<dbReference type="GO" id="GO:0061929">
    <property type="term" value="F:gamma-glutamylaminecyclotransferase activity"/>
    <property type="evidence" value="ECO:0007669"/>
    <property type="project" value="InterPro"/>
</dbReference>
<dbReference type="AlphaFoldDB" id="A0A9Q0M7X9"/>
<evidence type="ECO:0000259" key="4">
    <source>
        <dbReference type="Pfam" id="PF06094"/>
    </source>
</evidence>
<feature type="active site" description="Proton acceptor" evidence="2">
    <location>
        <position position="88"/>
    </location>
</feature>
<dbReference type="SUPFAM" id="SSF110857">
    <property type="entry name" value="Gamma-glutamyl cyclotransferase-like"/>
    <property type="match status" value="1"/>
</dbReference>
<dbReference type="Gene3D" id="3.10.490.10">
    <property type="entry name" value="Gamma-glutamyl cyclotransferase-like"/>
    <property type="match status" value="1"/>
</dbReference>
<dbReference type="PANTHER" id="PTHR12510:SF4">
    <property type="entry name" value="GAMMA-GLUTAMYLAMINECYCLOTRANSFERASE"/>
    <property type="match status" value="1"/>
</dbReference>